<evidence type="ECO:0000313" key="2">
    <source>
        <dbReference type="EMBL" id="KAL3650723.1"/>
    </source>
</evidence>
<dbReference type="AlphaFoldDB" id="A0ABD3E8E4"/>
<comment type="caution">
    <text evidence="2">The sequence shown here is derived from an EMBL/GenBank/DDBJ whole genome shotgun (WGS) entry which is preliminary data.</text>
</comment>
<dbReference type="Proteomes" id="UP001632038">
    <property type="component" value="Unassembled WGS sequence"/>
</dbReference>
<dbReference type="InterPro" id="IPR016167">
    <property type="entry name" value="FAD-bd_PCMH_sub1"/>
</dbReference>
<dbReference type="Gene3D" id="3.30.43.10">
    <property type="entry name" value="Uridine Diphospho-n-acetylenolpyruvylglucosamine Reductase, domain 2"/>
    <property type="match status" value="1"/>
</dbReference>
<reference evidence="3" key="1">
    <citation type="journal article" date="2024" name="IScience">
        <title>Strigolactones Initiate the Formation of Haustorium-like Structures in Castilleja.</title>
        <authorList>
            <person name="Buerger M."/>
            <person name="Peterson D."/>
            <person name="Chory J."/>
        </authorList>
    </citation>
    <scope>NUCLEOTIDE SEQUENCE [LARGE SCALE GENOMIC DNA]</scope>
</reference>
<feature type="region of interest" description="Disordered" evidence="1">
    <location>
        <begin position="86"/>
        <end position="124"/>
    </location>
</feature>
<evidence type="ECO:0000256" key="1">
    <source>
        <dbReference type="SAM" id="MobiDB-lite"/>
    </source>
</evidence>
<accession>A0ABD3E8E4</accession>
<dbReference type="InterPro" id="IPR036318">
    <property type="entry name" value="FAD-bd_PCMH-like_sf"/>
</dbReference>
<protein>
    <recommendedName>
        <fullName evidence="4">FAD-binding PCMH-type domain-containing protein</fullName>
    </recommendedName>
</protein>
<proteinExistence type="predicted"/>
<dbReference type="SUPFAM" id="SSF56176">
    <property type="entry name" value="FAD-binding/transporter-associated domain-like"/>
    <property type="match status" value="1"/>
</dbReference>
<evidence type="ECO:0000313" key="3">
    <source>
        <dbReference type="Proteomes" id="UP001632038"/>
    </source>
</evidence>
<sequence>MIAYLERFIHDNDNIEFMTEPDAVNQYDAVSSLFNGIDLHGSVDEFTPAAAAKDFGGLQSSNPPASSDDVAKVLKLASRSPHLTVAARGNGHSVNGQAMAHRGLGHRHEIDGARNPRGPKGGGC</sequence>
<keyword evidence="3" id="KW-1185">Reference proteome</keyword>
<organism evidence="2 3">
    <name type="scientific">Castilleja foliolosa</name>
    <dbReference type="NCBI Taxonomy" id="1961234"/>
    <lineage>
        <taxon>Eukaryota</taxon>
        <taxon>Viridiplantae</taxon>
        <taxon>Streptophyta</taxon>
        <taxon>Embryophyta</taxon>
        <taxon>Tracheophyta</taxon>
        <taxon>Spermatophyta</taxon>
        <taxon>Magnoliopsida</taxon>
        <taxon>eudicotyledons</taxon>
        <taxon>Gunneridae</taxon>
        <taxon>Pentapetalae</taxon>
        <taxon>asterids</taxon>
        <taxon>lamiids</taxon>
        <taxon>Lamiales</taxon>
        <taxon>Orobanchaceae</taxon>
        <taxon>Pedicularideae</taxon>
        <taxon>Castillejinae</taxon>
        <taxon>Castilleja</taxon>
    </lineage>
</organism>
<dbReference type="EMBL" id="JAVIJP010000007">
    <property type="protein sequence ID" value="KAL3650723.1"/>
    <property type="molecule type" value="Genomic_DNA"/>
</dbReference>
<name>A0ABD3E8E4_9LAMI</name>
<evidence type="ECO:0008006" key="4">
    <source>
        <dbReference type="Google" id="ProtNLM"/>
    </source>
</evidence>
<gene>
    <name evidence="2" type="ORF">CASFOL_007126</name>
</gene>